<name>A0A4R1G1M4_9PAST</name>
<proteinExistence type="predicted"/>
<dbReference type="GO" id="GO:0051537">
    <property type="term" value="F:2 iron, 2 sulfur cluster binding"/>
    <property type="evidence" value="ECO:0007669"/>
    <property type="project" value="InterPro"/>
</dbReference>
<evidence type="ECO:0000313" key="2">
    <source>
        <dbReference type="EMBL" id="TCK01997.1"/>
    </source>
</evidence>
<dbReference type="SUPFAM" id="SSF54292">
    <property type="entry name" value="2Fe-2S ferredoxin-like"/>
    <property type="match status" value="1"/>
</dbReference>
<reference evidence="2 3" key="1">
    <citation type="submission" date="2019-03" db="EMBL/GenBank/DDBJ databases">
        <title>Genomic Encyclopedia of Type Strains, Phase IV (KMG-IV): sequencing the most valuable type-strain genomes for metagenomic binning, comparative biology and taxonomic classification.</title>
        <authorList>
            <person name="Goeker M."/>
        </authorList>
    </citation>
    <scope>NUCLEOTIDE SEQUENCE [LARGE SCALE GENOMIC DNA]</scope>
    <source>
        <strain evidence="2 3">DSM 15534</strain>
    </source>
</reference>
<dbReference type="PROSITE" id="PS51085">
    <property type="entry name" value="2FE2S_FER_2"/>
    <property type="match status" value="1"/>
</dbReference>
<dbReference type="AlphaFoldDB" id="A0A4R1G1M4"/>
<accession>A0A4R1G1M4</accession>
<dbReference type="Gene3D" id="3.10.20.30">
    <property type="match status" value="1"/>
</dbReference>
<dbReference type="CDD" id="cd00207">
    <property type="entry name" value="fer2"/>
    <property type="match status" value="1"/>
</dbReference>
<protein>
    <submittedName>
        <fullName evidence="2">Ferredoxin</fullName>
    </submittedName>
</protein>
<dbReference type="PROSITE" id="PS00197">
    <property type="entry name" value="2FE2S_FER_1"/>
    <property type="match status" value="1"/>
</dbReference>
<feature type="domain" description="2Fe-2S ferredoxin-type" evidence="1">
    <location>
        <begin position="30"/>
        <end position="111"/>
    </location>
</feature>
<dbReference type="Proteomes" id="UP000294702">
    <property type="component" value="Unassembled WGS sequence"/>
</dbReference>
<dbReference type="InterPro" id="IPR006058">
    <property type="entry name" value="2Fe2S_fd_BS"/>
</dbReference>
<dbReference type="EMBL" id="SMFT01000001">
    <property type="protein sequence ID" value="TCK01997.1"/>
    <property type="molecule type" value="Genomic_DNA"/>
</dbReference>
<dbReference type="NCBIfam" id="NF007985">
    <property type="entry name" value="PRK10713.1"/>
    <property type="match status" value="1"/>
</dbReference>
<dbReference type="InterPro" id="IPR012675">
    <property type="entry name" value="Beta-grasp_dom_sf"/>
</dbReference>
<evidence type="ECO:0000313" key="3">
    <source>
        <dbReference type="Proteomes" id="UP000294702"/>
    </source>
</evidence>
<evidence type="ECO:0000259" key="1">
    <source>
        <dbReference type="PROSITE" id="PS51085"/>
    </source>
</evidence>
<dbReference type="InterPro" id="IPR001041">
    <property type="entry name" value="2Fe-2S_ferredoxin-type"/>
</dbReference>
<organism evidence="2 3">
    <name type="scientific">Volucribacter psittacicida</name>
    <dbReference type="NCBI Taxonomy" id="203482"/>
    <lineage>
        <taxon>Bacteria</taxon>
        <taxon>Pseudomonadati</taxon>
        <taxon>Pseudomonadota</taxon>
        <taxon>Gammaproteobacteria</taxon>
        <taxon>Pasteurellales</taxon>
        <taxon>Pasteurellaceae</taxon>
        <taxon>Volucribacter</taxon>
    </lineage>
</organism>
<sequence length="111" mass="12855">MPTAYYFKVSDYKTTIIANLPFIFDTNFMPKIYLSHQQIKLQHNNQISLLEKLEQQGISPEYQCRQGYCGACRTKLIKGKVSYKEAPLAFLQPDEILLCCCVVEQDLEIEL</sequence>
<gene>
    <name evidence="2" type="ORF">EV694_0644</name>
</gene>
<comment type="caution">
    <text evidence="2">The sequence shown here is derived from an EMBL/GenBank/DDBJ whole genome shotgun (WGS) entry which is preliminary data.</text>
</comment>
<dbReference type="InterPro" id="IPR036010">
    <property type="entry name" value="2Fe-2S_ferredoxin-like_sf"/>
</dbReference>
<dbReference type="Pfam" id="PF00111">
    <property type="entry name" value="Fer2"/>
    <property type="match status" value="1"/>
</dbReference>
<keyword evidence="3" id="KW-1185">Reference proteome</keyword>